<sequence length="201" mass="21876">MRESSAWISFDGNTEARCDAQEPPSNDRKTIFAGSNAISTSDNLKIKGKAAISEPFYDNVKELKVNLCTDIVVAHANRFSGSCISVVTISSTLVDEECRRFRSDDKTLSQGSMPPPGAFSMFHLRYNSFSKAMGSVLVLGFALSVCLLVLCLHGSVSVACVPRLLSFVKFPMSCVFTCLVLGFSSLRALHLEGRCLYKVVA</sequence>
<evidence type="ECO:0000313" key="2">
    <source>
        <dbReference type="EMBL" id="KAK8596787.1"/>
    </source>
</evidence>
<evidence type="ECO:0000313" key="3">
    <source>
        <dbReference type="Proteomes" id="UP001472677"/>
    </source>
</evidence>
<accession>A0ABR2G880</accession>
<name>A0ABR2G880_9ROSI</name>
<keyword evidence="1" id="KW-0472">Membrane</keyword>
<reference evidence="2 3" key="1">
    <citation type="journal article" date="2024" name="G3 (Bethesda)">
        <title>Genome assembly of Hibiscus sabdariffa L. provides insights into metabolisms of medicinal natural products.</title>
        <authorList>
            <person name="Kim T."/>
        </authorList>
    </citation>
    <scope>NUCLEOTIDE SEQUENCE [LARGE SCALE GENOMIC DNA]</scope>
    <source>
        <strain evidence="2">TK-2024</strain>
        <tissue evidence="2">Old leaves</tissue>
    </source>
</reference>
<keyword evidence="3" id="KW-1185">Reference proteome</keyword>
<keyword evidence="1" id="KW-0812">Transmembrane</keyword>
<proteinExistence type="predicted"/>
<organism evidence="2 3">
    <name type="scientific">Hibiscus sabdariffa</name>
    <name type="common">roselle</name>
    <dbReference type="NCBI Taxonomy" id="183260"/>
    <lineage>
        <taxon>Eukaryota</taxon>
        <taxon>Viridiplantae</taxon>
        <taxon>Streptophyta</taxon>
        <taxon>Embryophyta</taxon>
        <taxon>Tracheophyta</taxon>
        <taxon>Spermatophyta</taxon>
        <taxon>Magnoliopsida</taxon>
        <taxon>eudicotyledons</taxon>
        <taxon>Gunneridae</taxon>
        <taxon>Pentapetalae</taxon>
        <taxon>rosids</taxon>
        <taxon>malvids</taxon>
        <taxon>Malvales</taxon>
        <taxon>Malvaceae</taxon>
        <taxon>Malvoideae</taxon>
        <taxon>Hibiscus</taxon>
    </lineage>
</organism>
<feature type="transmembrane region" description="Helical" evidence="1">
    <location>
        <begin position="168"/>
        <end position="189"/>
    </location>
</feature>
<dbReference type="Proteomes" id="UP001472677">
    <property type="component" value="Unassembled WGS sequence"/>
</dbReference>
<dbReference type="EMBL" id="JBBPBM010000002">
    <property type="protein sequence ID" value="KAK8596787.1"/>
    <property type="molecule type" value="Genomic_DNA"/>
</dbReference>
<feature type="transmembrane region" description="Helical" evidence="1">
    <location>
        <begin position="132"/>
        <end position="156"/>
    </location>
</feature>
<keyword evidence="1" id="KW-1133">Transmembrane helix</keyword>
<gene>
    <name evidence="2" type="ORF">V6N12_065266</name>
</gene>
<protein>
    <submittedName>
        <fullName evidence="2">Uncharacterized protein</fullName>
    </submittedName>
</protein>
<comment type="caution">
    <text evidence="2">The sequence shown here is derived from an EMBL/GenBank/DDBJ whole genome shotgun (WGS) entry which is preliminary data.</text>
</comment>
<evidence type="ECO:0000256" key="1">
    <source>
        <dbReference type="SAM" id="Phobius"/>
    </source>
</evidence>